<feature type="region of interest" description="Disordered" evidence="1">
    <location>
        <begin position="124"/>
        <end position="162"/>
    </location>
</feature>
<dbReference type="KEGG" id="ago:AGOS_ADR101W"/>
<gene>
    <name evidence="2" type="ORF">AGOS_ADR101W</name>
</gene>
<dbReference type="FunCoup" id="Q75AG8">
    <property type="interactions" value="51"/>
</dbReference>
<dbReference type="Proteomes" id="UP000000591">
    <property type="component" value="Chromosome IV"/>
</dbReference>
<name>Q75AG8_EREGS</name>
<accession>Q75AG8</accession>
<dbReference type="GeneID" id="4620346"/>
<dbReference type="RefSeq" id="NP_984197.1">
    <property type="nucleotide sequence ID" value="NM_209550.1"/>
</dbReference>
<keyword evidence="3" id="KW-1185">Reference proteome</keyword>
<dbReference type="eggNOG" id="ENOG502SFR5">
    <property type="taxonomic scope" value="Eukaryota"/>
</dbReference>
<dbReference type="InParanoid" id="Q75AG8"/>
<protein>
    <submittedName>
        <fullName evidence="2">ADR101Wp</fullName>
    </submittedName>
</protein>
<dbReference type="AlphaFoldDB" id="Q75AG8"/>
<feature type="compositionally biased region" description="Polar residues" evidence="1">
    <location>
        <begin position="147"/>
        <end position="162"/>
    </location>
</feature>
<dbReference type="HOGENOM" id="CLU_1156576_0_0_1"/>
<sequence length="257" mass="29048">MHAFKEDLPHTVGFALDNEEITFPNYVPTHVQSLPHTSNGIRQLVIDKQNQRVLPTYNRLLDRMEDALVRWRPPASSHVGSSLAIHGTHPYQKELPEPKALGRDLSESIEQMKQILQNCWPTRDLHTDATDDSETLSDYSLPRAGSATANSAKPNGPSFETLSLSRRTPVAFPIKAAGARADPPPDDLQSTLNTYKFPVPSYYLPLSLQRQCQQPSTRAPASDAEQSTPWEAWCQFWKEFWVDLHSLLVCQIDEELY</sequence>
<reference evidence="3" key="2">
    <citation type="journal article" date="2013" name="G3 (Bethesda)">
        <title>Genomes of Ashbya fungi isolated from insects reveal four mating-type loci, numerous translocations, lack of transposons, and distinct gene duplications.</title>
        <authorList>
            <person name="Dietrich F.S."/>
            <person name="Voegeli S."/>
            <person name="Kuo S."/>
            <person name="Philippsen P."/>
        </authorList>
    </citation>
    <scope>GENOME REANNOTATION</scope>
    <source>
        <strain evidence="3">ATCC 10895 / CBS 109.51 / FGSC 9923 / NRRL Y-1056</strain>
    </source>
</reference>
<dbReference type="EMBL" id="AE016817">
    <property type="protein sequence ID" value="AAS52021.1"/>
    <property type="molecule type" value="Genomic_DNA"/>
</dbReference>
<dbReference type="OMA" id="AIHGTHP"/>
<evidence type="ECO:0000256" key="1">
    <source>
        <dbReference type="SAM" id="MobiDB-lite"/>
    </source>
</evidence>
<proteinExistence type="predicted"/>
<evidence type="ECO:0000313" key="3">
    <source>
        <dbReference type="Proteomes" id="UP000000591"/>
    </source>
</evidence>
<reference evidence="2 3" key="1">
    <citation type="journal article" date="2004" name="Science">
        <title>The Ashbya gossypii genome as a tool for mapping the ancient Saccharomyces cerevisiae genome.</title>
        <authorList>
            <person name="Dietrich F.S."/>
            <person name="Voegeli S."/>
            <person name="Brachat S."/>
            <person name="Lerch A."/>
            <person name="Gates K."/>
            <person name="Steiner S."/>
            <person name="Mohr C."/>
            <person name="Pohlmann R."/>
            <person name="Luedi P."/>
            <person name="Choi S."/>
            <person name="Wing R.A."/>
            <person name="Flavier A."/>
            <person name="Gaffney T.D."/>
            <person name="Philippsen P."/>
        </authorList>
    </citation>
    <scope>NUCLEOTIDE SEQUENCE [LARGE SCALE GENOMIC DNA]</scope>
    <source>
        <strain evidence="3">ATCC 10895 / CBS 109.51 / FGSC 9923 / NRRL Y-1056</strain>
    </source>
</reference>
<evidence type="ECO:0000313" key="2">
    <source>
        <dbReference type="EMBL" id="AAS52021.1"/>
    </source>
</evidence>
<organism evidence="2 3">
    <name type="scientific">Eremothecium gossypii (strain ATCC 10895 / CBS 109.51 / FGSC 9923 / NRRL Y-1056)</name>
    <name type="common">Yeast</name>
    <name type="synonym">Ashbya gossypii</name>
    <dbReference type="NCBI Taxonomy" id="284811"/>
    <lineage>
        <taxon>Eukaryota</taxon>
        <taxon>Fungi</taxon>
        <taxon>Dikarya</taxon>
        <taxon>Ascomycota</taxon>
        <taxon>Saccharomycotina</taxon>
        <taxon>Saccharomycetes</taxon>
        <taxon>Saccharomycetales</taxon>
        <taxon>Saccharomycetaceae</taxon>
        <taxon>Eremothecium</taxon>
    </lineage>
</organism>
<dbReference type="OrthoDB" id="4062164at2759"/>